<evidence type="ECO:0000256" key="2">
    <source>
        <dbReference type="ARBA" id="ARBA00022691"/>
    </source>
</evidence>
<evidence type="ECO:0000259" key="3">
    <source>
        <dbReference type="Pfam" id="PF05175"/>
    </source>
</evidence>
<evidence type="ECO:0000313" key="5">
    <source>
        <dbReference type="Proteomes" id="UP000183982"/>
    </source>
</evidence>
<dbReference type="GO" id="GO:0003676">
    <property type="term" value="F:nucleic acid binding"/>
    <property type="evidence" value="ECO:0007669"/>
    <property type="project" value="InterPro"/>
</dbReference>
<protein>
    <submittedName>
        <fullName evidence="4">tRNA1(Val) A37 N6-methylase TrmN6</fullName>
    </submittedName>
</protein>
<dbReference type="SUPFAM" id="SSF53335">
    <property type="entry name" value="S-adenosyl-L-methionine-dependent methyltransferases"/>
    <property type="match status" value="1"/>
</dbReference>
<dbReference type="Pfam" id="PF05175">
    <property type="entry name" value="MTS"/>
    <property type="match status" value="1"/>
</dbReference>
<dbReference type="GO" id="GO:0008757">
    <property type="term" value="F:S-adenosylmethionine-dependent methyltransferase activity"/>
    <property type="evidence" value="ECO:0007669"/>
    <property type="project" value="UniProtKB-ARBA"/>
</dbReference>
<dbReference type="InterPro" id="IPR002052">
    <property type="entry name" value="DNA_methylase_N6_adenine_CS"/>
</dbReference>
<dbReference type="Gene3D" id="3.40.50.150">
    <property type="entry name" value="Vaccinia Virus protein VP39"/>
    <property type="match status" value="1"/>
</dbReference>
<dbReference type="PANTHER" id="PTHR47739:SF1">
    <property type="entry name" value="TRNA1(VAL) (ADENINE(37)-N6)-METHYLTRANSFERASE"/>
    <property type="match status" value="1"/>
</dbReference>
<dbReference type="GO" id="GO:0032259">
    <property type="term" value="P:methylation"/>
    <property type="evidence" value="ECO:0007669"/>
    <property type="project" value="UniProtKB-KW"/>
</dbReference>
<accession>A0A1M6FFC6</accession>
<keyword evidence="1 4" id="KW-0808">Transferase</keyword>
<dbReference type="InterPro" id="IPR029063">
    <property type="entry name" value="SAM-dependent_MTases_sf"/>
</dbReference>
<dbReference type="GO" id="GO:0008170">
    <property type="term" value="F:N-methyltransferase activity"/>
    <property type="evidence" value="ECO:0007669"/>
    <property type="project" value="UniProtKB-ARBA"/>
</dbReference>
<reference evidence="5" key="1">
    <citation type="submission" date="2016-11" db="EMBL/GenBank/DDBJ databases">
        <authorList>
            <person name="Varghese N."/>
            <person name="Submissions S."/>
        </authorList>
    </citation>
    <scope>NUCLEOTIDE SEQUENCE [LARGE SCALE GENOMIC DNA]</scope>
    <source>
        <strain evidence="5">DSM 100564</strain>
    </source>
</reference>
<organism evidence="4 5">
    <name type="scientific">Shimia gijangensis</name>
    <dbReference type="NCBI Taxonomy" id="1470563"/>
    <lineage>
        <taxon>Bacteria</taxon>
        <taxon>Pseudomonadati</taxon>
        <taxon>Pseudomonadota</taxon>
        <taxon>Alphaproteobacteria</taxon>
        <taxon>Rhodobacterales</taxon>
        <taxon>Roseobacteraceae</taxon>
    </lineage>
</organism>
<dbReference type="InterPro" id="IPR007848">
    <property type="entry name" value="Small_mtfrase_dom"/>
</dbReference>
<evidence type="ECO:0000313" key="4">
    <source>
        <dbReference type="EMBL" id="SHI96438.1"/>
    </source>
</evidence>
<keyword evidence="1 4" id="KW-0489">Methyltransferase</keyword>
<sequence length="255" mass="27970">MIRHTRNAFLDGRLTICQPAKGYRAGVDPVLLAASIPATKGQSVLELGCGVGTASLCLGHRVRGLALSGVELQEDYAQFARCNAAENGQSLAVFCADLTNLPSELRQKRFDHVIANPPYFDRQASTVAQDRGREVALGEDTPLDAWIETASKRLAPKGFATFIHRAERLPDLLSAMMLRLGSIEVLPLQPRVGRDANLVLVRARKGGRAAFRLHAPVLLHEGRAHDGDRESYTPRVRRVLRDGDALPFLEHPEKT</sequence>
<dbReference type="PROSITE" id="PS00092">
    <property type="entry name" value="N6_MTASE"/>
    <property type="match status" value="1"/>
</dbReference>
<evidence type="ECO:0000256" key="1">
    <source>
        <dbReference type="ARBA" id="ARBA00022603"/>
    </source>
</evidence>
<feature type="domain" description="Methyltransferase small" evidence="3">
    <location>
        <begin position="31"/>
        <end position="126"/>
    </location>
</feature>
<dbReference type="AlphaFoldDB" id="A0A1M6FFC6"/>
<dbReference type="OrthoDB" id="5489421at2"/>
<proteinExistence type="predicted"/>
<dbReference type="PANTHER" id="PTHR47739">
    <property type="entry name" value="TRNA1(VAL) (ADENINE(37)-N6)-METHYLTRANSFERASE"/>
    <property type="match status" value="1"/>
</dbReference>
<keyword evidence="5" id="KW-1185">Reference proteome</keyword>
<dbReference type="InterPro" id="IPR050210">
    <property type="entry name" value="tRNA_Adenine-N(6)_MTase"/>
</dbReference>
<name>A0A1M6FFC6_9RHOB</name>
<dbReference type="RefSeq" id="WP_073249996.1">
    <property type="nucleotide sequence ID" value="NZ_FQZQ01000004.1"/>
</dbReference>
<dbReference type="Proteomes" id="UP000183982">
    <property type="component" value="Unassembled WGS sequence"/>
</dbReference>
<gene>
    <name evidence="4" type="ORF">SAMN05444000_10460</name>
</gene>
<dbReference type="STRING" id="1470563.SAMN05444000_10460"/>
<dbReference type="EMBL" id="FQZQ01000004">
    <property type="protein sequence ID" value="SHI96438.1"/>
    <property type="molecule type" value="Genomic_DNA"/>
</dbReference>
<dbReference type="CDD" id="cd02440">
    <property type="entry name" value="AdoMet_MTases"/>
    <property type="match status" value="1"/>
</dbReference>
<keyword evidence="2" id="KW-0949">S-adenosyl-L-methionine</keyword>